<accession>I7A2R4</accession>
<evidence type="ECO:0000313" key="9">
    <source>
        <dbReference type="EMBL" id="AFN74221.1"/>
    </source>
</evidence>
<dbReference type="SUPFAM" id="SSF51011">
    <property type="entry name" value="Glycosyl hydrolase domain"/>
    <property type="match status" value="1"/>
</dbReference>
<keyword evidence="7" id="KW-0326">Glycosidase</keyword>
<dbReference type="EMBL" id="CP003557">
    <property type="protein sequence ID" value="AFN74221.1"/>
    <property type="molecule type" value="Genomic_DNA"/>
</dbReference>
<evidence type="ECO:0000256" key="3">
    <source>
        <dbReference type="ARBA" id="ARBA00011165"/>
    </source>
</evidence>
<dbReference type="InterPro" id="IPR011658">
    <property type="entry name" value="PA14_dom"/>
</dbReference>
<dbReference type="InterPro" id="IPR017853">
    <property type="entry name" value="GH"/>
</dbReference>
<dbReference type="InterPro" id="IPR055235">
    <property type="entry name" value="ASD1_cat"/>
</dbReference>
<dbReference type="SUPFAM" id="SSF56988">
    <property type="entry name" value="Anthrax protective antigen"/>
    <property type="match status" value="1"/>
</dbReference>
<protein>
    <recommendedName>
        <fullName evidence="4">non-reducing end alpha-L-arabinofuranosidase</fullName>
        <ecNumber evidence="4">3.2.1.55</ecNumber>
    </recommendedName>
</protein>
<dbReference type="InterPro" id="IPR037524">
    <property type="entry name" value="PA14/GLEYA"/>
</dbReference>
<feature type="domain" description="PA14" evidence="8">
    <location>
        <begin position="526"/>
        <end position="662"/>
    </location>
</feature>
<dbReference type="PROSITE" id="PS51820">
    <property type="entry name" value="PA14"/>
    <property type="match status" value="1"/>
</dbReference>
<dbReference type="PATRIC" id="fig|1191523.3.peg.1035"/>
<gene>
    <name evidence="9" type="ordered locus">MROS_0980</name>
</gene>
<dbReference type="SMART" id="SM00758">
    <property type="entry name" value="PA14"/>
    <property type="match status" value="1"/>
</dbReference>
<comment type="similarity">
    <text evidence="2">Belongs to the glycosyl hydrolase 51 family.</text>
</comment>
<dbReference type="Gene3D" id="2.60.40.1180">
    <property type="entry name" value="Golgi alpha-mannosidase II"/>
    <property type="match status" value="1"/>
</dbReference>
<sequence>MKLKLTRNLLILLVLASVNYYPQQKGSSLLLDLEKAHYKIDRNIYGHFTEHLGRCIYGGIWVGENSSIPNVRGIRKDIVEAMKKIKVPFLRWPGGCFADEYHWMDGIGPRDKRPTMINTNWGGVTEDNGFGTHEFLDLCEQVGCEPYFSGNLGSGTVRELSQWVEYVNSDDVSPMTELRKKNGRPEPWSVKFWGIGNESWGCGGDMEPDYYSDLAKRYGRFMKDFGDTRLNKIAVGPNGNDYNWTEVVMKELGNSVWGLSLHYYTWNTGEHATDVTEKSWYYSLHNTLMMNELIEKHSKIMDKYDPGKSVALVVDEWGMWHAVEPGTNPGFLYQQNTLRDALVAGINLNIFNNHCDRVKMAAIAQAVNVLQAIILTENEKMILTPTYHVFDMYKVHQDAIMIPSVLETDSISTDRGNIPNLSVSSSLDKNGKIHITVCNLSATDDENLICNLNAFSVKSCEGQILTADKLNAHNTFDDPDKVVVNSFNDFKIGKNKIEINVPKHSVVALELTGDLNLKSESIDPSKMRPGLLYKYYEGEFRRLPDFYELKPVRSGAVNNVVFPEGTPEYNYGLVFEGYIKIDRDGLYEFYLTSDDGSKLTIDNKEIILNDGLHAMIEKSGALFLNKGFHKINITFFQLGGGRGLNLKMKAPGGQKEVIDDRLLYHIEE</sequence>
<dbReference type="PANTHER" id="PTHR43576:SF2">
    <property type="entry name" value="INTRACELLULAR EXO-ALPHA-L-ARABINOFURANOSIDASE 2"/>
    <property type="match status" value="1"/>
</dbReference>
<dbReference type="Proteomes" id="UP000009011">
    <property type="component" value="Chromosome"/>
</dbReference>
<keyword evidence="6" id="KW-0119">Carbohydrate metabolism</keyword>
<dbReference type="SUPFAM" id="SSF51445">
    <property type="entry name" value="(Trans)glycosidases"/>
    <property type="match status" value="1"/>
</dbReference>
<evidence type="ECO:0000313" key="10">
    <source>
        <dbReference type="Proteomes" id="UP000009011"/>
    </source>
</evidence>
<name>I7A2R4_MELRP</name>
<dbReference type="eggNOG" id="COG3534">
    <property type="taxonomic scope" value="Bacteria"/>
</dbReference>
<dbReference type="PANTHER" id="PTHR43576">
    <property type="entry name" value="ALPHA-L-ARABINOFURANOSIDASE C-RELATED"/>
    <property type="match status" value="1"/>
</dbReference>
<evidence type="ECO:0000256" key="1">
    <source>
        <dbReference type="ARBA" id="ARBA00001462"/>
    </source>
</evidence>
<dbReference type="KEGG" id="mro:MROS_0980"/>
<dbReference type="HOGENOM" id="CLU_017810_2_0_10"/>
<dbReference type="STRING" id="1191523.MROS_0980"/>
<evidence type="ECO:0000256" key="2">
    <source>
        <dbReference type="ARBA" id="ARBA00007186"/>
    </source>
</evidence>
<evidence type="ECO:0000256" key="4">
    <source>
        <dbReference type="ARBA" id="ARBA00012670"/>
    </source>
</evidence>
<dbReference type="InterPro" id="IPR013780">
    <property type="entry name" value="Glyco_hydro_b"/>
</dbReference>
<keyword evidence="10" id="KW-1185">Reference proteome</keyword>
<dbReference type="SMART" id="SM00813">
    <property type="entry name" value="Alpha-L-AF_C"/>
    <property type="match status" value="1"/>
</dbReference>
<dbReference type="Gene3D" id="3.90.182.10">
    <property type="entry name" value="Toxin - Anthrax Protective Antigen,domain 1"/>
    <property type="match status" value="1"/>
</dbReference>
<dbReference type="Pfam" id="PF07691">
    <property type="entry name" value="PA14"/>
    <property type="match status" value="1"/>
</dbReference>
<dbReference type="InterPro" id="IPR010720">
    <property type="entry name" value="Alpha-L-AF_C"/>
</dbReference>
<dbReference type="GO" id="GO:0000272">
    <property type="term" value="P:polysaccharide catabolic process"/>
    <property type="evidence" value="ECO:0007669"/>
    <property type="project" value="TreeGrafter"/>
</dbReference>
<organism evidence="9 10">
    <name type="scientific">Melioribacter roseus (strain DSM 23840 / JCM 17771 / VKM B-2668 / P3M-2)</name>
    <dbReference type="NCBI Taxonomy" id="1191523"/>
    <lineage>
        <taxon>Bacteria</taxon>
        <taxon>Pseudomonadati</taxon>
        <taxon>Ignavibacteriota</taxon>
        <taxon>Ignavibacteria</taxon>
        <taxon>Ignavibacteriales</taxon>
        <taxon>Melioribacteraceae</taxon>
        <taxon>Melioribacter</taxon>
    </lineage>
</organism>
<evidence type="ECO:0000256" key="7">
    <source>
        <dbReference type="ARBA" id="ARBA00023295"/>
    </source>
</evidence>
<evidence type="ECO:0000256" key="6">
    <source>
        <dbReference type="ARBA" id="ARBA00023277"/>
    </source>
</evidence>
<dbReference type="Gene3D" id="3.20.20.80">
    <property type="entry name" value="Glycosidases"/>
    <property type="match status" value="1"/>
</dbReference>
<comment type="catalytic activity">
    <reaction evidence="1">
        <text>Hydrolysis of terminal non-reducing alpha-L-arabinofuranoside residues in alpha-L-arabinosides.</text>
        <dbReference type="EC" id="3.2.1.55"/>
    </reaction>
</comment>
<proteinExistence type="inferred from homology"/>
<keyword evidence="5" id="KW-0378">Hydrolase</keyword>
<evidence type="ECO:0000259" key="8">
    <source>
        <dbReference type="PROSITE" id="PS51820"/>
    </source>
</evidence>
<dbReference type="OrthoDB" id="9758333at2"/>
<dbReference type="GO" id="GO:0046373">
    <property type="term" value="P:L-arabinose metabolic process"/>
    <property type="evidence" value="ECO:0007669"/>
    <property type="project" value="InterPro"/>
</dbReference>
<dbReference type="EC" id="3.2.1.55" evidence="4"/>
<dbReference type="AlphaFoldDB" id="I7A2R4"/>
<reference evidence="9 10" key="1">
    <citation type="journal article" date="2013" name="PLoS ONE">
        <title>Genomic analysis of Melioribacter roseus, facultatively anaerobic organotrophic bacterium representing a novel deep lineage within Bacteriodetes/Chlorobi group.</title>
        <authorList>
            <person name="Kadnikov V.V."/>
            <person name="Mardanov A.V."/>
            <person name="Podosokorskaya O.A."/>
            <person name="Gavrilov S.N."/>
            <person name="Kublanov I.V."/>
            <person name="Beletsky A.V."/>
            <person name="Bonch-Osmolovskaya E.A."/>
            <person name="Ravin N.V."/>
        </authorList>
    </citation>
    <scope>NUCLEOTIDE SEQUENCE [LARGE SCALE GENOMIC DNA]</scope>
    <source>
        <strain evidence="10">JCM 17771 / P3M-2</strain>
    </source>
</reference>
<dbReference type="Pfam" id="PF06964">
    <property type="entry name" value="Alpha-L-AF_C"/>
    <property type="match status" value="1"/>
</dbReference>
<dbReference type="GO" id="GO:0046556">
    <property type="term" value="F:alpha-L-arabinofuranosidase activity"/>
    <property type="evidence" value="ECO:0007669"/>
    <property type="project" value="UniProtKB-EC"/>
</dbReference>
<dbReference type="Pfam" id="PF22848">
    <property type="entry name" value="ASD1_dom"/>
    <property type="match status" value="1"/>
</dbReference>
<comment type="subunit">
    <text evidence="3">Homohexamer; trimer of dimers.</text>
</comment>
<evidence type="ECO:0000256" key="5">
    <source>
        <dbReference type="ARBA" id="ARBA00022801"/>
    </source>
</evidence>